<reference evidence="4" key="1">
    <citation type="journal article" date="2020" name="mSystems">
        <title>Genome- and Community-Level Interaction Insights into Carbon Utilization and Element Cycling Functions of Hydrothermarchaeota in Hydrothermal Sediment.</title>
        <authorList>
            <person name="Zhou Z."/>
            <person name="Liu Y."/>
            <person name="Xu W."/>
            <person name="Pan J."/>
            <person name="Luo Z.H."/>
            <person name="Li M."/>
        </authorList>
    </citation>
    <scope>NUCLEOTIDE SEQUENCE [LARGE SCALE GENOMIC DNA]</scope>
    <source>
        <strain evidence="4">SpSt-618</strain>
    </source>
</reference>
<dbReference type="Gene3D" id="3.20.20.300">
    <property type="entry name" value="Glycoside hydrolase, family 3, N-terminal domain"/>
    <property type="match status" value="1"/>
</dbReference>
<dbReference type="SUPFAM" id="SSF52279">
    <property type="entry name" value="Beta-D-glucan exohydrolase, C-terminal domain"/>
    <property type="match status" value="1"/>
</dbReference>
<evidence type="ECO:0000259" key="3">
    <source>
        <dbReference type="SMART" id="SM01217"/>
    </source>
</evidence>
<dbReference type="EMBL" id="DTAI01000003">
    <property type="protein sequence ID" value="HGN35934.1"/>
    <property type="molecule type" value="Genomic_DNA"/>
</dbReference>
<sequence length="774" mass="86913">MLIFFGLAWYRWGSPLVVELKVRELLRRMSIEEKIAQLQSIPVDRLLDGKEFSEEKARDLLRYGIGEITRVGGSRVGLRPRDAARTINRIQRFLVEKTRLGIPAIVHEECLAGLMAPTATAFPQAIALASTWDPDLVYRVALAIREQVLSIGSRHCLSPVLDLCRDPRWGRCEETYGEDQYLVSSIGLAYVAGLQGSDISRGVVATTKHFAGHGFSEGGRNIAQVHLGAREFREQHLYPFEVAIRVGGALSVMPAYHEIDGVPCHANRELLTDILRQTWGFRGIVVSDYGAIMQLSTIHRVARDCVEAFRIALEAGVDVNFPDVICFNELVEAVKEGTVSESLIDRAVERVLKLKYMLGLFDNPFTDESRVPETLDNESYRKLALEAARKSIVLLKNDGILPLPKNVRRIAVVGPNADSPRNMLGDYHYDAHIIRDGDVVTVKVVTVLEGIKSRVSRETEVVYAKGCDIASQDRSGFDEALRIAREADVVIAVMGEKSGLSPRFFGKTFEETQYTSGEGVDRISLRLPGVQEELIRELHRTGKPIILVLINGRPLSIASILPYVNAVLEAWFPGEEGGNAIADIIFGDYNPSGRLPVSIPYDVGQIPVYYSRKPSSFREYVEYSAKPLYPFGYGLSYTEYRYSNLTVEPVEVKQFGYVRIGVDVENTGKVDGEETVQLYISKEYSSVTRPVKELKGFKKVYLKPGERKRIVFTLPIETLAFYDRYMRLVIEPGEYRVMVGRNSEEILLEGRFKVVGETAIVNEKRLYFTNIETH</sequence>
<dbReference type="InterPro" id="IPR036881">
    <property type="entry name" value="Glyco_hydro_3_C_sf"/>
</dbReference>
<proteinExistence type="inferred from homology"/>
<dbReference type="InterPro" id="IPR013783">
    <property type="entry name" value="Ig-like_fold"/>
</dbReference>
<dbReference type="Pfam" id="PF00933">
    <property type="entry name" value="Glyco_hydro_3"/>
    <property type="match status" value="1"/>
</dbReference>
<dbReference type="GO" id="GO:0008422">
    <property type="term" value="F:beta-glucosidase activity"/>
    <property type="evidence" value="ECO:0007669"/>
    <property type="project" value="TreeGrafter"/>
</dbReference>
<dbReference type="InterPro" id="IPR036962">
    <property type="entry name" value="Glyco_hydro_3_N_sf"/>
</dbReference>
<evidence type="ECO:0000256" key="2">
    <source>
        <dbReference type="ARBA" id="ARBA00022801"/>
    </source>
</evidence>
<evidence type="ECO:0000256" key="1">
    <source>
        <dbReference type="ARBA" id="ARBA00005336"/>
    </source>
</evidence>
<dbReference type="InterPro" id="IPR002772">
    <property type="entry name" value="Glyco_hydro_3_C"/>
</dbReference>
<dbReference type="Gene3D" id="3.40.50.1700">
    <property type="entry name" value="Glycoside hydrolase family 3 C-terminal domain"/>
    <property type="match status" value="1"/>
</dbReference>
<comment type="similarity">
    <text evidence="1">Belongs to the glycosyl hydrolase 3 family.</text>
</comment>
<name>A0A7J3I590_9CREN</name>
<protein>
    <submittedName>
        <fullName evidence="4">Beta-glucosidase</fullName>
    </submittedName>
</protein>
<dbReference type="SUPFAM" id="SSF51445">
    <property type="entry name" value="(Trans)glycosidases"/>
    <property type="match status" value="1"/>
</dbReference>
<dbReference type="PANTHER" id="PTHR30620:SF123">
    <property type="entry name" value="BETA-XYLOSIDASE"/>
    <property type="match status" value="1"/>
</dbReference>
<dbReference type="GO" id="GO:0009251">
    <property type="term" value="P:glucan catabolic process"/>
    <property type="evidence" value="ECO:0007669"/>
    <property type="project" value="TreeGrafter"/>
</dbReference>
<dbReference type="Pfam" id="PF14310">
    <property type="entry name" value="Fn3-like"/>
    <property type="match status" value="1"/>
</dbReference>
<gene>
    <name evidence="4" type="ORF">ENT87_00035</name>
</gene>
<dbReference type="Pfam" id="PF01915">
    <property type="entry name" value="Glyco_hydro_3_C"/>
    <property type="match status" value="1"/>
</dbReference>
<dbReference type="PANTHER" id="PTHR30620">
    <property type="entry name" value="PERIPLASMIC BETA-GLUCOSIDASE-RELATED"/>
    <property type="match status" value="1"/>
</dbReference>
<dbReference type="InterPro" id="IPR001764">
    <property type="entry name" value="Glyco_hydro_3_N"/>
</dbReference>
<dbReference type="InterPro" id="IPR017853">
    <property type="entry name" value="GH"/>
</dbReference>
<dbReference type="SMART" id="SM01217">
    <property type="entry name" value="Fn3_like"/>
    <property type="match status" value="1"/>
</dbReference>
<dbReference type="FunFam" id="3.40.50.1700:FF:000016">
    <property type="entry name" value="Periplasmic beta-glucosidase, xylosidase/arabinosidase"/>
    <property type="match status" value="1"/>
</dbReference>
<evidence type="ECO:0000313" key="4">
    <source>
        <dbReference type="EMBL" id="HGN35934.1"/>
    </source>
</evidence>
<organism evidence="4">
    <name type="scientific">Ignisphaera aggregans</name>
    <dbReference type="NCBI Taxonomy" id="334771"/>
    <lineage>
        <taxon>Archaea</taxon>
        <taxon>Thermoproteota</taxon>
        <taxon>Thermoprotei</taxon>
        <taxon>Desulfurococcales</taxon>
        <taxon>Desulfurococcaceae</taxon>
        <taxon>Ignisphaera</taxon>
    </lineage>
</organism>
<dbReference type="InterPro" id="IPR051915">
    <property type="entry name" value="Cellulose_Degrad_GH3"/>
</dbReference>
<accession>A0A7J3I590</accession>
<dbReference type="FunFam" id="3.20.20.300:FF:000011">
    <property type="entry name" value="Glycosyl hydrolase"/>
    <property type="match status" value="1"/>
</dbReference>
<dbReference type="InterPro" id="IPR026891">
    <property type="entry name" value="Fn3-like"/>
</dbReference>
<dbReference type="Gene3D" id="2.60.40.10">
    <property type="entry name" value="Immunoglobulins"/>
    <property type="match status" value="1"/>
</dbReference>
<dbReference type="FunFam" id="2.60.40.10:FF:000495">
    <property type="entry name" value="Periplasmic beta-glucosidase"/>
    <property type="match status" value="1"/>
</dbReference>
<comment type="caution">
    <text evidence="4">The sequence shown here is derived from an EMBL/GenBank/DDBJ whole genome shotgun (WGS) entry which is preliminary data.</text>
</comment>
<feature type="domain" description="Fibronectin type III-like" evidence="3">
    <location>
        <begin position="674"/>
        <end position="743"/>
    </location>
</feature>
<dbReference type="AlphaFoldDB" id="A0A7J3I590"/>
<dbReference type="PRINTS" id="PR00133">
    <property type="entry name" value="GLHYDRLASE3"/>
</dbReference>
<keyword evidence="2" id="KW-0378">Hydrolase</keyword>